<evidence type="ECO:0000256" key="3">
    <source>
        <dbReference type="ARBA" id="ARBA00022801"/>
    </source>
</evidence>
<evidence type="ECO:0000256" key="1">
    <source>
        <dbReference type="ARBA" id="ARBA00010088"/>
    </source>
</evidence>
<keyword evidence="3 6" id="KW-0378">Hydrolase</keyword>
<dbReference type="RefSeq" id="WP_349300714.1">
    <property type="nucleotide sequence ID" value="NZ_JBEDNQ010000011.1"/>
</dbReference>
<dbReference type="InterPro" id="IPR029058">
    <property type="entry name" value="AB_hydrolase_fold"/>
</dbReference>
<keyword evidence="7" id="KW-1185">Reference proteome</keyword>
<dbReference type="Gene3D" id="3.40.50.1820">
    <property type="entry name" value="alpha/beta hydrolase"/>
    <property type="match status" value="1"/>
</dbReference>
<sequence>MLPPRHGRSWPLTAALPLLLVLGACAQPDPAPATGGTAAPPAGLARFHDQELTFGSCADGYATTAAEETAYAGPGIECARLEVPLDYDEPGGPTGQVAMLRVPARGESQGSLLLNSGGPGGQGMPFALQTAAALDGSPVTERFDLVGFDPRGVGASTPAIECFTPEQYLAGDATTEFFFTAGDWTAADAERLAEQCAQGSGGDRALATVGSRDTVRDMDVLRAALGEEELNFLGQSYGTRIAALYAEAFPQNVRAMVVDGAIDPRAGNERRLAQYTGFQQSFDVLAADCATQPDCVLGTDPAQAVQRYQEIVRPLLDAPIPHGDGQLFGYSDAINATVWGLYAAERWPAITKGLTELQAGDPTRFVQMVQLAAEREPDGRGSNLTDANLAITCMDEARMSEEDAADFRARIYAATPFADPGRGTGGARDACEAWPAEPEPAYPLPERIDASAPALTISFTRDPTAPYDGATRMSEMLGGTLLTVDGDGHTIAAAGTNECVNRAVAEYLTTLTLPAADARCAG</sequence>
<organism evidence="6 7">
    <name type="scientific">Pseudonocardia nematodicida</name>
    <dbReference type="NCBI Taxonomy" id="1206997"/>
    <lineage>
        <taxon>Bacteria</taxon>
        <taxon>Bacillati</taxon>
        <taxon>Actinomycetota</taxon>
        <taxon>Actinomycetes</taxon>
        <taxon>Pseudonocardiales</taxon>
        <taxon>Pseudonocardiaceae</taxon>
        <taxon>Pseudonocardia</taxon>
    </lineage>
</organism>
<dbReference type="InterPro" id="IPR000073">
    <property type="entry name" value="AB_hydrolase_1"/>
</dbReference>
<dbReference type="PROSITE" id="PS51257">
    <property type="entry name" value="PROKAR_LIPOPROTEIN"/>
    <property type="match status" value="1"/>
</dbReference>
<feature type="domain" description="AB hydrolase-1" evidence="5">
    <location>
        <begin position="112"/>
        <end position="489"/>
    </location>
</feature>
<dbReference type="PANTHER" id="PTHR43248">
    <property type="entry name" value="2-SUCCINYL-6-HYDROXY-2,4-CYCLOHEXADIENE-1-CARBOXYLATE SYNTHASE"/>
    <property type="match status" value="1"/>
</dbReference>
<dbReference type="InterPro" id="IPR051601">
    <property type="entry name" value="Serine_prot/Carboxylest_S33"/>
</dbReference>
<dbReference type="EMBL" id="JBEDNQ010000011">
    <property type="protein sequence ID" value="MEQ3553648.1"/>
    <property type="molecule type" value="Genomic_DNA"/>
</dbReference>
<evidence type="ECO:0000313" key="7">
    <source>
        <dbReference type="Proteomes" id="UP001494902"/>
    </source>
</evidence>
<evidence type="ECO:0000313" key="6">
    <source>
        <dbReference type="EMBL" id="MEQ3553648.1"/>
    </source>
</evidence>
<dbReference type="Pfam" id="PF00561">
    <property type="entry name" value="Abhydrolase_1"/>
    <property type="match status" value="1"/>
</dbReference>
<evidence type="ECO:0000256" key="2">
    <source>
        <dbReference type="ARBA" id="ARBA00022729"/>
    </source>
</evidence>
<keyword evidence="2 4" id="KW-0732">Signal</keyword>
<feature type="signal peptide" evidence="4">
    <location>
        <begin position="1"/>
        <end position="26"/>
    </location>
</feature>
<dbReference type="GO" id="GO:0016787">
    <property type="term" value="F:hydrolase activity"/>
    <property type="evidence" value="ECO:0007669"/>
    <property type="project" value="UniProtKB-KW"/>
</dbReference>
<gene>
    <name evidence="6" type="ORF">WIS52_24515</name>
</gene>
<protein>
    <submittedName>
        <fullName evidence="6">Alpha/beta hydrolase</fullName>
    </submittedName>
</protein>
<name>A0ABV1KIB4_9PSEU</name>
<dbReference type="PANTHER" id="PTHR43248:SF29">
    <property type="entry name" value="TRIPEPTIDYL AMINOPEPTIDASE"/>
    <property type="match status" value="1"/>
</dbReference>
<evidence type="ECO:0000256" key="4">
    <source>
        <dbReference type="SAM" id="SignalP"/>
    </source>
</evidence>
<dbReference type="SUPFAM" id="SSF53474">
    <property type="entry name" value="alpha/beta-Hydrolases"/>
    <property type="match status" value="1"/>
</dbReference>
<accession>A0ABV1KIB4</accession>
<dbReference type="Proteomes" id="UP001494902">
    <property type="component" value="Unassembled WGS sequence"/>
</dbReference>
<comment type="caution">
    <text evidence="6">The sequence shown here is derived from an EMBL/GenBank/DDBJ whole genome shotgun (WGS) entry which is preliminary data.</text>
</comment>
<proteinExistence type="inferred from homology"/>
<reference evidence="6 7" key="1">
    <citation type="submission" date="2024-03" db="EMBL/GenBank/DDBJ databases">
        <title>Draft genome sequence of Pseudonocardia nematodicida JCM 31783.</title>
        <authorList>
            <person name="Butdee W."/>
            <person name="Duangmal K."/>
        </authorList>
    </citation>
    <scope>NUCLEOTIDE SEQUENCE [LARGE SCALE GENOMIC DNA]</scope>
    <source>
        <strain evidence="6 7">JCM 31783</strain>
    </source>
</reference>
<comment type="similarity">
    <text evidence="1">Belongs to the peptidase S33 family.</text>
</comment>
<feature type="chain" id="PRO_5047418349" evidence="4">
    <location>
        <begin position="27"/>
        <end position="522"/>
    </location>
</feature>
<evidence type="ECO:0000259" key="5">
    <source>
        <dbReference type="Pfam" id="PF00561"/>
    </source>
</evidence>